<protein>
    <recommendedName>
        <fullName evidence="3">F-box domain-containing protein</fullName>
    </recommendedName>
</protein>
<proteinExistence type="predicted"/>
<dbReference type="AlphaFoldDB" id="A0A0W0GE28"/>
<evidence type="ECO:0008006" key="3">
    <source>
        <dbReference type="Google" id="ProtNLM"/>
    </source>
</evidence>
<dbReference type="Proteomes" id="UP000054988">
    <property type="component" value="Unassembled WGS sequence"/>
</dbReference>
<evidence type="ECO:0000313" key="2">
    <source>
        <dbReference type="Proteomes" id="UP000054988"/>
    </source>
</evidence>
<gene>
    <name evidence="1" type="ORF">WG66_616</name>
</gene>
<organism evidence="1 2">
    <name type="scientific">Moniliophthora roreri</name>
    <name type="common">Frosty pod rot fungus</name>
    <name type="synonym">Monilia roreri</name>
    <dbReference type="NCBI Taxonomy" id="221103"/>
    <lineage>
        <taxon>Eukaryota</taxon>
        <taxon>Fungi</taxon>
        <taxon>Dikarya</taxon>
        <taxon>Basidiomycota</taxon>
        <taxon>Agaricomycotina</taxon>
        <taxon>Agaricomycetes</taxon>
        <taxon>Agaricomycetidae</taxon>
        <taxon>Agaricales</taxon>
        <taxon>Marasmiineae</taxon>
        <taxon>Marasmiaceae</taxon>
        <taxon>Moniliophthora</taxon>
    </lineage>
</organism>
<name>A0A0W0GE28_MONRR</name>
<accession>A0A0W0GE28</accession>
<sequence length="220" mass="25272">MPLPQELVDDIVTYVAWTHPESLPRCALTARAFLRISQLHIFNNISLPNPNRTTKFSRLLADSPHLGKLVKHLHFGYQLDASPSIDEHLLSLDTLTLFTTLDLSVLARLPSLLPPNFRSPQKLTVRVSSTLEVIYCVFDQYPWPDLDSLDSLGRLELKIEITPDAVRDEDYPKFLPGYIIQQCFPKRLGRGRGLVIEQVTLGEEEMYVFDLKKKAWRIKY</sequence>
<comment type="caution">
    <text evidence="1">The sequence shown here is derived from an EMBL/GenBank/DDBJ whole genome shotgun (WGS) entry which is preliminary data.</text>
</comment>
<evidence type="ECO:0000313" key="1">
    <source>
        <dbReference type="EMBL" id="KTB46811.1"/>
    </source>
</evidence>
<reference evidence="1 2" key="1">
    <citation type="submission" date="2015-12" db="EMBL/GenBank/DDBJ databases">
        <title>Draft genome sequence of Moniliophthora roreri, the causal agent of frosty pod rot of cacao.</title>
        <authorList>
            <person name="Aime M.C."/>
            <person name="Diaz-Valderrama J.R."/>
            <person name="Kijpornyongpan T."/>
            <person name="Phillips-Mora W."/>
        </authorList>
    </citation>
    <scope>NUCLEOTIDE SEQUENCE [LARGE SCALE GENOMIC DNA]</scope>
    <source>
        <strain evidence="1 2">MCA 2952</strain>
    </source>
</reference>
<dbReference type="EMBL" id="LATX01000243">
    <property type="protein sequence ID" value="KTB46811.1"/>
    <property type="molecule type" value="Genomic_DNA"/>
</dbReference>